<keyword evidence="4" id="KW-0378">Hydrolase</keyword>
<reference evidence="5" key="1">
    <citation type="submission" date="2023-07" db="EMBL/GenBank/DDBJ databases">
        <title>30 novel species of actinomycetes from the DSMZ collection.</title>
        <authorList>
            <person name="Nouioui I."/>
        </authorList>
    </citation>
    <scope>NUCLEOTIDE SEQUENCE [LARGE SCALE GENOMIC DNA]</scope>
    <source>
        <strain evidence="5">DSM 45834</strain>
    </source>
</reference>
<dbReference type="GO" id="GO:0016787">
    <property type="term" value="F:hydrolase activity"/>
    <property type="evidence" value="ECO:0007669"/>
    <property type="project" value="UniProtKB-KW"/>
</dbReference>
<accession>A0ABU2NIV5</accession>
<dbReference type="InterPro" id="IPR011330">
    <property type="entry name" value="Glyco_hydro/deAcase_b/a-brl"/>
</dbReference>
<proteinExistence type="predicted"/>
<dbReference type="PROSITE" id="PS51677">
    <property type="entry name" value="NODB"/>
    <property type="match status" value="1"/>
</dbReference>
<feature type="domain" description="NodB homology" evidence="3">
    <location>
        <begin position="82"/>
        <end position="331"/>
    </location>
</feature>
<dbReference type="Pfam" id="PF01522">
    <property type="entry name" value="Polysacc_deac_1"/>
    <property type="match status" value="1"/>
</dbReference>
<dbReference type="InterPro" id="IPR002509">
    <property type="entry name" value="NODB_dom"/>
</dbReference>
<dbReference type="PANTHER" id="PTHR34216">
    <property type="match status" value="1"/>
</dbReference>
<dbReference type="Proteomes" id="UP001183202">
    <property type="component" value="Unassembled WGS sequence"/>
</dbReference>
<gene>
    <name evidence="4" type="ORF">RM445_28810</name>
</gene>
<dbReference type="CDD" id="cd10918">
    <property type="entry name" value="CE4_NodB_like_5s_6s"/>
    <property type="match status" value="1"/>
</dbReference>
<evidence type="ECO:0000256" key="1">
    <source>
        <dbReference type="ARBA" id="ARBA00004613"/>
    </source>
</evidence>
<sequence length="331" mass="36685">MSFAQKVAAVALRSGLDRLVQHSWKGVLIFNYHRIGTPTTCDDPDLYSCSVDDFERHVALLSSRFEIVPAGAADLDLERPGRRVAITVDDGYKDMRLAADVLTARGVPGTFFICTGFLDRPHAAWWDEIAWLMRPPTPRTLPPAPWLPEGMVAGGRSDDEVRREVTAAYKRHAGDEGERFLHWLADATGRERNISCGANQWLTWDDVRGLRDAGLAIGGHTVSHPVLAGISVERQREEIVGSLRRLREETGSPVDLFSYPVGDRASFSTDTIDLLAESGVRRAFSFYGGVNSGGADRWDFRRVGVFRTYTVDMIAAMAAMPGIFASPKRYE</sequence>
<evidence type="ECO:0000313" key="5">
    <source>
        <dbReference type="Proteomes" id="UP001183202"/>
    </source>
</evidence>
<evidence type="ECO:0000259" key="3">
    <source>
        <dbReference type="PROSITE" id="PS51677"/>
    </source>
</evidence>
<keyword evidence="5" id="KW-1185">Reference proteome</keyword>
<name>A0ABU2NIV5_9PSEU</name>
<organism evidence="4 5">
    <name type="scientific">Pseudonocardia charpentierae</name>
    <dbReference type="NCBI Taxonomy" id="3075545"/>
    <lineage>
        <taxon>Bacteria</taxon>
        <taxon>Bacillati</taxon>
        <taxon>Actinomycetota</taxon>
        <taxon>Actinomycetes</taxon>
        <taxon>Pseudonocardiales</taxon>
        <taxon>Pseudonocardiaceae</taxon>
        <taxon>Pseudonocardia</taxon>
    </lineage>
</organism>
<dbReference type="PANTHER" id="PTHR34216:SF3">
    <property type="entry name" value="POLY-BETA-1,6-N-ACETYL-D-GLUCOSAMINE N-DEACETYLASE"/>
    <property type="match status" value="1"/>
</dbReference>
<evidence type="ECO:0000256" key="2">
    <source>
        <dbReference type="ARBA" id="ARBA00022729"/>
    </source>
</evidence>
<dbReference type="InterPro" id="IPR051398">
    <property type="entry name" value="Polysacch_Deacetylase"/>
</dbReference>
<keyword evidence="2" id="KW-0732">Signal</keyword>
<comment type="caution">
    <text evidence="4">The sequence shown here is derived from an EMBL/GenBank/DDBJ whole genome shotgun (WGS) entry which is preliminary data.</text>
</comment>
<dbReference type="Gene3D" id="3.20.20.370">
    <property type="entry name" value="Glycoside hydrolase/deacetylase"/>
    <property type="match status" value="1"/>
</dbReference>
<evidence type="ECO:0000313" key="4">
    <source>
        <dbReference type="EMBL" id="MDT0353502.1"/>
    </source>
</evidence>
<dbReference type="EMBL" id="JAVREJ010000034">
    <property type="protein sequence ID" value="MDT0353502.1"/>
    <property type="molecule type" value="Genomic_DNA"/>
</dbReference>
<comment type="subcellular location">
    <subcellularLocation>
        <location evidence="1">Secreted</location>
    </subcellularLocation>
</comment>
<protein>
    <submittedName>
        <fullName evidence="4">Polysaccharide deacetylase family protein</fullName>
        <ecNumber evidence="4">3.-.-.-</ecNumber>
    </submittedName>
</protein>
<dbReference type="RefSeq" id="WP_311560015.1">
    <property type="nucleotide sequence ID" value="NZ_JAVREJ010000034.1"/>
</dbReference>
<dbReference type="SUPFAM" id="SSF88713">
    <property type="entry name" value="Glycoside hydrolase/deacetylase"/>
    <property type="match status" value="1"/>
</dbReference>
<dbReference type="EC" id="3.-.-.-" evidence="4"/>